<dbReference type="AlphaFoldDB" id="A0A433D0W1"/>
<proteinExistence type="predicted"/>
<dbReference type="EMBL" id="RBNI01008884">
    <property type="protein sequence ID" value="RUP44470.1"/>
    <property type="molecule type" value="Genomic_DNA"/>
</dbReference>
<dbReference type="SUPFAM" id="SSF140856">
    <property type="entry name" value="USP8 N-terminal domain-like"/>
    <property type="match status" value="1"/>
</dbReference>
<organism evidence="1 2">
    <name type="scientific">Jimgerdemannia flammicorona</name>
    <dbReference type="NCBI Taxonomy" id="994334"/>
    <lineage>
        <taxon>Eukaryota</taxon>
        <taxon>Fungi</taxon>
        <taxon>Fungi incertae sedis</taxon>
        <taxon>Mucoromycota</taxon>
        <taxon>Mucoromycotina</taxon>
        <taxon>Endogonomycetes</taxon>
        <taxon>Endogonales</taxon>
        <taxon>Endogonaceae</taxon>
        <taxon>Jimgerdemannia</taxon>
    </lineage>
</organism>
<gene>
    <name evidence="1" type="ORF">BC936DRAFT_149416</name>
</gene>
<comment type="caution">
    <text evidence="1">The sequence shown here is derived from an EMBL/GenBank/DDBJ whole genome shotgun (WGS) entry which is preliminary data.</text>
</comment>
<evidence type="ECO:0000313" key="2">
    <source>
        <dbReference type="Proteomes" id="UP000268093"/>
    </source>
</evidence>
<reference evidence="1 2" key="1">
    <citation type="journal article" date="2018" name="New Phytol.">
        <title>Phylogenomics of Endogonaceae and evolution of mycorrhizas within Mucoromycota.</title>
        <authorList>
            <person name="Chang Y."/>
            <person name="Desiro A."/>
            <person name="Na H."/>
            <person name="Sandor L."/>
            <person name="Lipzen A."/>
            <person name="Clum A."/>
            <person name="Barry K."/>
            <person name="Grigoriev I.V."/>
            <person name="Martin F.M."/>
            <person name="Stajich J.E."/>
            <person name="Smith M.E."/>
            <person name="Bonito G."/>
            <person name="Spatafora J.W."/>
        </authorList>
    </citation>
    <scope>NUCLEOTIDE SEQUENCE [LARGE SCALE GENOMIC DNA]</scope>
    <source>
        <strain evidence="1 2">GMNB39</strain>
    </source>
</reference>
<sequence length="155" mass="17388">MDLHGHYFVIASIVLPAPPSVNLARARRLVCGSEGAFNIVPVRLGDLQDRRSTWCPVQVLHPTRFAQLSKSRTALKVNMVTAETFAYDWATSIHPQPATSFAELRQRAAVDLDEVDVHPLEYWIDKAGNLFDEAEVAHAKAELENAYVLYMRASR</sequence>
<dbReference type="Proteomes" id="UP000268093">
    <property type="component" value="Unassembled WGS sequence"/>
</dbReference>
<evidence type="ECO:0000313" key="1">
    <source>
        <dbReference type="EMBL" id="RUP44470.1"/>
    </source>
</evidence>
<protein>
    <submittedName>
        <fullName evidence="1">Uncharacterized protein</fullName>
    </submittedName>
</protein>
<dbReference type="Gene3D" id="1.20.58.80">
    <property type="entry name" value="Phosphotransferase system, lactose/cellobiose-type IIA subunit"/>
    <property type="match status" value="1"/>
</dbReference>
<accession>A0A433D0W1</accession>
<keyword evidence="2" id="KW-1185">Reference proteome</keyword>
<name>A0A433D0W1_9FUNG</name>